<reference evidence="2" key="1">
    <citation type="submission" date="2021-01" db="EMBL/GenBank/DDBJ databases">
        <authorList>
            <person name="Corre E."/>
            <person name="Pelletier E."/>
            <person name="Niang G."/>
            <person name="Scheremetjew M."/>
            <person name="Finn R."/>
            <person name="Kale V."/>
            <person name="Holt S."/>
            <person name="Cochrane G."/>
            <person name="Meng A."/>
            <person name="Brown T."/>
            <person name="Cohen L."/>
        </authorList>
    </citation>
    <scope>NUCLEOTIDE SEQUENCE</scope>
    <source>
        <strain evidence="2">NIES-2562</strain>
    </source>
</reference>
<dbReference type="AlphaFoldDB" id="A0A7S3GLE3"/>
<evidence type="ECO:0000256" key="1">
    <source>
        <dbReference type="SAM" id="MobiDB-lite"/>
    </source>
</evidence>
<accession>A0A7S3GLE3</accession>
<feature type="compositionally biased region" description="Basic and acidic residues" evidence="1">
    <location>
        <begin position="9"/>
        <end position="46"/>
    </location>
</feature>
<organism evidence="2">
    <name type="scientific">Palpitomonas bilix</name>
    <dbReference type="NCBI Taxonomy" id="652834"/>
    <lineage>
        <taxon>Eukaryota</taxon>
        <taxon>Eukaryota incertae sedis</taxon>
    </lineage>
</organism>
<evidence type="ECO:0000313" key="2">
    <source>
        <dbReference type="EMBL" id="CAE0269802.1"/>
    </source>
</evidence>
<proteinExistence type="predicted"/>
<sequence length="467" mass="52810">MSSFPPESRPQERQPKPNQEKRASKRGREESSEESDHSERVQRARVESSLVVVAGLKDPVDLSPTSFPQTRDEALRRLYTEVVHGLETVPEWKDFLQEQPLLTDLESTFMKEVFPPASAPSRDRGKRKDRRIERRDLSREEETTWKDIVLSEGAFDLQSVSTDAPVRAHHLLLFLVCKMTVDVVAENAAHAGVALLWKEGQYAFSLCKQWQPSSSDDLHFRSFPFVQVVTGVVSSCLSAEGMMNPLVPNLPCVRTDGQLGVYSIWKELFRTLCSCQIPSQRYRALASLVRGHRTRLGSGLLGLLATAYFAQVGKEEGAWISAQAMLKHGNKIPSQRVCVQTVGPATTQHWGQDWKNVRSPYVLPWFEDLRRFREKKISSSLEERLPLLSLTSDEATHMFAECLQVSRLLGALQILIPLDLLFTFVPEAFGHLDHLKLYKRGPFRPSHSADQTLRGVAGLLTLYLKTH</sequence>
<gene>
    <name evidence="2" type="ORF">PBIL07802_LOCUS32155</name>
</gene>
<feature type="region of interest" description="Disordered" evidence="1">
    <location>
        <begin position="112"/>
        <end position="136"/>
    </location>
</feature>
<dbReference type="EMBL" id="HBIB01048807">
    <property type="protein sequence ID" value="CAE0269802.1"/>
    <property type="molecule type" value="Transcribed_RNA"/>
</dbReference>
<protein>
    <submittedName>
        <fullName evidence="2">Uncharacterized protein</fullName>
    </submittedName>
</protein>
<name>A0A7S3GLE3_9EUKA</name>
<feature type="region of interest" description="Disordered" evidence="1">
    <location>
        <begin position="1"/>
        <end position="47"/>
    </location>
</feature>